<protein>
    <submittedName>
        <fullName evidence="2">Uncharacterized protein</fullName>
    </submittedName>
</protein>
<evidence type="ECO:0000256" key="1">
    <source>
        <dbReference type="SAM" id="Coils"/>
    </source>
</evidence>
<comment type="caution">
    <text evidence="2">The sequence shown here is derived from an EMBL/GenBank/DDBJ whole genome shotgun (WGS) entry which is preliminary data.</text>
</comment>
<dbReference type="AlphaFoldDB" id="A0A252CAL8"/>
<organism evidence="2 3">
    <name type="scientific">Lactococcus petauri</name>
    <dbReference type="NCBI Taxonomy" id="1940789"/>
    <lineage>
        <taxon>Bacteria</taxon>
        <taxon>Bacillati</taxon>
        <taxon>Bacillota</taxon>
        <taxon>Bacilli</taxon>
        <taxon>Lactobacillales</taxon>
        <taxon>Streptococcaceae</taxon>
        <taxon>Lactococcus</taxon>
    </lineage>
</organism>
<dbReference type="RefSeq" id="WP_086583272.1">
    <property type="nucleotide sequence ID" value="NZ_MUIZ01000009.1"/>
</dbReference>
<name>A0A252CAL8_9LACT</name>
<sequence>MKQIVDQDRERMVETLALLFSREHGITSEIIHDWNEVGGAPVLLHTFWDGLSGDEKSNFLKFLDREYPLLDDKNIVVDQDDKQYALVWALVHAQIDLPNSLDNMGDVDKLLEDNRRLFEQEVLEQQIQEEPELFEDYLDVEANQIDFTQAFSVSEIQNDLLKIEAMAESLNIKISDTQREKISQLPLEGRKYMINEFSNLREGHSLSQEALKEIPEAEV</sequence>
<feature type="coiled-coil region" evidence="1">
    <location>
        <begin position="153"/>
        <end position="180"/>
    </location>
</feature>
<reference evidence="2 3" key="1">
    <citation type="submission" date="2017-02" db="EMBL/GenBank/DDBJ databases">
        <authorList>
            <person name="Peterson S.W."/>
        </authorList>
    </citation>
    <scope>NUCLEOTIDE SEQUENCE [LARGE SCALE GENOMIC DNA]</scope>
    <source>
        <strain evidence="2">159469</strain>
    </source>
</reference>
<evidence type="ECO:0000313" key="3">
    <source>
        <dbReference type="Proteomes" id="UP000194606"/>
    </source>
</evidence>
<keyword evidence="1" id="KW-0175">Coiled coil</keyword>
<evidence type="ECO:0000313" key="2">
    <source>
        <dbReference type="EMBL" id="OUK02874.1"/>
    </source>
</evidence>
<gene>
    <name evidence="2" type="ORF">BZZ03_10595</name>
</gene>
<dbReference type="EMBL" id="MUIZ01000009">
    <property type="protein sequence ID" value="OUK02874.1"/>
    <property type="molecule type" value="Genomic_DNA"/>
</dbReference>
<proteinExistence type="predicted"/>
<dbReference type="Proteomes" id="UP000194606">
    <property type="component" value="Unassembled WGS sequence"/>
</dbReference>
<accession>A0A252CAL8</accession>